<sequence>MLKALLIAVLCLVARHGAAQNATCQPGFEWSFNSLNQSPCDIAAFLASVCINQPFMLQPLQPGFEYFGPPVGQGSPCRCSSVYYSLLSACSVCQLASFISWTDYETNCSITFSQVFQPSIPPYTKVPPYAYLDVTRSDGFNTTLAKAAGTESTNQSNGGAIAGGVVGGILGLLVIAGSIYWILRRKKQATAPRADIDPVAFTSQNQLNVPPTPPSFPSTTPPMRLYDPNNPTHGTVV</sequence>
<evidence type="ECO:0008006" key="6">
    <source>
        <dbReference type="Google" id="ProtNLM"/>
    </source>
</evidence>
<accession>A0A067SV24</accession>
<feature type="region of interest" description="Disordered" evidence="1">
    <location>
        <begin position="202"/>
        <end position="237"/>
    </location>
</feature>
<keyword evidence="3" id="KW-0732">Signal</keyword>
<keyword evidence="2" id="KW-1133">Transmembrane helix</keyword>
<dbReference type="AlphaFoldDB" id="A0A067SV24"/>
<proteinExistence type="predicted"/>
<reference evidence="5" key="1">
    <citation type="journal article" date="2014" name="Proc. Natl. Acad. Sci. U.S.A.">
        <title>Extensive sampling of basidiomycete genomes demonstrates inadequacy of the white-rot/brown-rot paradigm for wood decay fungi.</title>
        <authorList>
            <person name="Riley R."/>
            <person name="Salamov A.A."/>
            <person name="Brown D.W."/>
            <person name="Nagy L.G."/>
            <person name="Floudas D."/>
            <person name="Held B.W."/>
            <person name="Levasseur A."/>
            <person name="Lombard V."/>
            <person name="Morin E."/>
            <person name="Otillar R."/>
            <person name="Lindquist E.A."/>
            <person name="Sun H."/>
            <person name="LaButti K.M."/>
            <person name="Schmutz J."/>
            <person name="Jabbour D."/>
            <person name="Luo H."/>
            <person name="Baker S.E."/>
            <person name="Pisabarro A.G."/>
            <person name="Walton J.D."/>
            <person name="Blanchette R.A."/>
            <person name="Henrissat B."/>
            <person name="Martin F."/>
            <person name="Cullen D."/>
            <person name="Hibbett D.S."/>
            <person name="Grigoriev I.V."/>
        </authorList>
    </citation>
    <scope>NUCLEOTIDE SEQUENCE [LARGE SCALE GENOMIC DNA]</scope>
    <source>
        <strain evidence="5">CBS 339.88</strain>
    </source>
</reference>
<feature type="transmembrane region" description="Helical" evidence="2">
    <location>
        <begin position="160"/>
        <end position="183"/>
    </location>
</feature>
<evidence type="ECO:0000256" key="2">
    <source>
        <dbReference type="SAM" id="Phobius"/>
    </source>
</evidence>
<name>A0A067SV24_GALM3</name>
<gene>
    <name evidence="4" type="ORF">GALMADRAFT_229499</name>
</gene>
<dbReference type="EMBL" id="KL142392">
    <property type="protein sequence ID" value="KDR71529.1"/>
    <property type="molecule type" value="Genomic_DNA"/>
</dbReference>
<evidence type="ECO:0000313" key="4">
    <source>
        <dbReference type="EMBL" id="KDR71529.1"/>
    </source>
</evidence>
<feature type="compositionally biased region" description="Pro residues" evidence="1">
    <location>
        <begin position="210"/>
        <end position="220"/>
    </location>
</feature>
<feature type="signal peptide" evidence="3">
    <location>
        <begin position="1"/>
        <end position="19"/>
    </location>
</feature>
<protein>
    <recommendedName>
        <fullName evidence="6">Mid2 domain-containing protein</fullName>
    </recommendedName>
</protein>
<organism evidence="4 5">
    <name type="scientific">Galerina marginata (strain CBS 339.88)</name>
    <dbReference type="NCBI Taxonomy" id="685588"/>
    <lineage>
        <taxon>Eukaryota</taxon>
        <taxon>Fungi</taxon>
        <taxon>Dikarya</taxon>
        <taxon>Basidiomycota</taxon>
        <taxon>Agaricomycotina</taxon>
        <taxon>Agaricomycetes</taxon>
        <taxon>Agaricomycetidae</taxon>
        <taxon>Agaricales</taxon>
        <taxon>Agaricineae</taxon>
        <taxon>Strophariaceae</taxon>
        <taxon>Galerina</taxon>
    </lineage>
</organism>
<keyword evidence="5" id="KW-1185">Reference proteome</keyword>
<dbReference type="STRING" id="685588.A0A067SV24"/>
<evidence type="ECO:0000256" key="1">
    <source>
        <dbReference type="SAM" id="MobiDB-lite"/>
    </source>
</evidence>
<evidence type="ECO:0000313" key="5">
    <source>
        <dbReference type="Proteomes" id="UP000027222"/>
    </source>
</evidence>
<evidence type="ECO:0000256" key="3">
    <source>
        <dbReference type="SAM" id="SignalP"/>
    </source>
</evidence>
<keyword evidence="2" id="KW-0812">Transmembrane</keyword>
<dbReference type="Gene3D" id="1.20.5.510">
    <property type="entry name" value="Single helix bin"/>
    <property type="match status" value="1"/>
</dbReference>
<dbReference type="HOGENOM" id="CLU_053888_1_1_1"/>
<dbReference type="OrthoDB" id="2526171at2759"/>
<feature type="chain" id="PRO_5001646248" description="Mid2 domain-containing protein" evidence="3">
    <location>
        <begin position="20"/>
        <end position="237"/>
    </location>
</feature>
<dbReference type="Proteomes" id="UP000027222">
    <property type="component" value="Unassembled WGS sequence"/>
</dbReference>
<keyword evidence="2" id="KW-0472">Membrane</keyword>